<keyword evidence="5" id="KW-1133">Transmembrane helix</keyword>
<keyword evidence="6" id="KW-0472">Membrane</keyword>
<keyword evidence="7" id="KW-0807">Transducer</keyword>
<dbReference type="PROSITE" id="PS50262">
    <property type="entry name" value="G_PROTEIN_RECEP_F1_2"/>
    <property type="match status" value="1"/>
</dbReference>
<protein>
    <submittedName>
        <fullName evidence="9">Olfactory receptor 51E2</fullName>
    </submittedName>
</protein>
<keyword evidence="9" id="KW-0675">Receptor</keyword>
<dbReference type="GO" id="GO:0005886">
    <property type="term" value="C:plasma membrane"/>
    <property type="evidence" value="ECO:0007669"/>
    <property type="project" value="TreeGrafter"/>
</dbReference>
<dbReference type="Gene3D" id="1.20.1070.10">
    <property type="entry name" value="Rhodopsin 7-helix transmembrane proteins"/>
    <property type="match status" value="1"/>
</dbReference>
<dbReference type="PANTHER" id="PTHR26450">
    <property type="entry name" value="OLFACTORY RECEPTOR 56B1-RELATED"/>
    <property type="match status" value="1"/>
</dbReference>
<dbReference type="Pfam" id="PF13853">
    <property type="entry name" value="7tm_4"/>
    <property type="match status" value="1"/>
</dbReference>
<keyword evidence="4" id="KW-0552">Olfaction</keyword>
<dbReference type="PANTHER" id="PTHR26450:SF87">
    <property type="entry name" value="OLFACTORY RECEPTOR 51F2"/>
    <property type="match status" value="1"/>
</dbReference>
<evidence type="ECO:0000313" key="10">
    <source>
        <dbReference type="Proteomes" id="UP000031443"/>
    </source>
</evidence>
<dbReference type="GO" id="GO:0004984">
    <property type="term" value="F:olfactory receptor activity"/>
    <property type="evidence" value="ECO:0007669"/>
    <property type="project" value="InterPro"/>
</dbReference>
<keyword evidence="3" id="KW-0812">Transmembrane</keyword>
<evidence type="ECO:0000256" key="1">
    <source>
        <dbReference type="ARBA" id="ARBA00004141"/>
    </source>
</evidence>
<dbReference type="AlphaFoldDB" id="M7BWR6"/>
<evidence type="ECO:0000256" key="5">
    <source>
        <dbReference type="ARBA" id="ARBA00022989"/>
    </source>
</evidence>
<organism evidence="9 10">
    <name type="scientific">Chelonia mydas</name>
    <name type="common">Green sea-turtle</name>
    <name type="synonym">Chelonia agassizi</name>
    <dbReference type="NCBI Taxonomy" id="8469"/>
    <lineage>
        <taxon>Eukaryota</taxon>
        <taxon>Metazoa</taxon>
        <taxon>Chordata</taxon>
        <taxon>Craniata</taxon>
        <taxon>Vertebrata</taxon>
        <taxon>Euteleostomi</taxon>
        <taxon>Archelosauria</taxon>
        <taxon>Testudinata</taxon>
        <taxon>Testudines</taxon>
        <taxon>Cryptodira</taxon>
        <taxon>Durocryptodira</taxon>
        <taxon>Americhelydia</taxon>
        <taxon>Chelonioidea</taxon>
        <taxon>Cheloniidae</taxon>
        <taxon>Chelonia</taxon>
    </lineage>
</organism>
<proteinExistence type="predicted"/>
<keyword evidence="2" id="KW-0716">Sensory transduction</keyword>
<evidence type="ECO:0000256" key="4">
    <source>
        <dbReference type="ARBA" id="ARBA00022725"/>
    </source>
</evidence>
<evidence type="ECO:0000256" key="3">
    <source>
        <dbReference type="ARBA" id="ARBA00022692"/>
    </source>
</evidence>
<evidence type="ECO:0000313" key="9">
    <source>
        <dbReference type="EMBL" id="EMP41654.1"/>
    </source>
</evidence>
<evidence type="ECO:0000256" key="7">
    <source>
        <dbReference type="ARBA" id="ARBA00023224"/>
    </source>
</evidence>
<gene>
    <name evidence="9" type="ORF">UY3_01091</name>
</gene>
<dbReference type="InterPro" id="IPR000725">
    <property type="entry name" value="Olfact_rcpt"/>
</dbReference>
<dbReference type="InterPro" id="IPR050402">
    <property type="entry name" value="OR51/52/56-like"/>
</dbReference>
<evidence type="ECO:0000256" key="2">
    <source>
        <dbReference type="ARBA" id="ARBA00022606"/>
    </source>
</evidence>
<evidence type="ECO:0000256" key="6">
    <source>
        <dbReference type="ARBA" id="ARBA00023136"/>
    </source>
</evidence>
<dbReference type="EMBL" id="KB486629">
    <property type="protein sequence ID" value="EMP41654.1"/>
    <property type="molecule type" value="Genomic_DNA"/>
</dbReference>
<evidence type="ECO:0000259" key="8">
    <source>
        <dbReference type="PROSITE" id="PS50262"/>
    </source>
</evidence>
<dbReference type="GO" id="GO:0007186">
    <property type="term" value="P:G protein-coupled receptor signaling pathway"/>
    <property type="evidence" value="ECO:0007669"/>
    <property type="project" value="InterPro"/>
</dbReference>
<sequence>MYAIAILGNFTILFIVKKEPSLHGPLYYFLCTLVVTDLVPSMAGLPKMLSIFWFNSREINFSACLTQMYFILSCSAIESGIFVAMAFDRYVAICDPLRHSTTLANPAVVQNWPGHGGAWRHAHTALSLPGK</sequence>
<comment type="subcellular location">
    <subcellularLocation>
        <location evidence="1">Membrane</location>
        <topology evidence="1">Multi-pass membrane protein</topology>
    </subcellularLocation>
</comment>
<dbReference type="InterPro" id="IPR017452">
    <property type="entry name" value="GPCR_Rhodpsn_7TM"/>
</dbReference>
<name>M7BWR6_CHEMY</name>
<reference evidence="10" key="1">
    <citation type="journal article" date="2013" name="Nat. Genet.">
        <title>The draft genomes of soft-shell turtle and green sea turtle yield insights into the development and evolution of the turtle-specific body plan.</title>
        <authorList>
            <person name="Wang Z."/>
            <person name="Pascual-Anaya J."/>
            <person name="Zadissa A."/>
            <person name="Li W."/>
            <person name="Niimura Y."/>
            <person name="Huang Z."/>
            <person name="Li C."/>
            <person name="White S."/>
            <person name="Xiong Z."/>
            <person name="Fang D."/>
            <person name="Wang B."/>
            <person name="Ming Y."/>
            <person name="Chen Y."/>
            <person name="Zheng Y."/>
            <person name="Kuraku S."/>
            <person name="Pignatelli M."/>
            <person name="Herrero J."/>
            <person name="Beal K."/>
            <person name="Nozawa M."/>
            <person name="Li Q."/>
            <person name="Wang J."/>
            <person name="Zhang H."/>
            <person name="Yu L."/>
            <person name="Shigenobu S."/>
            <person name="Wang J."/>
            <person name="Liu J."/>
            <person name="Flicek P."/>
            <person name="Searle S."/>
            <person name="Wang J."/>
            <person name="Kuratani S."/>
            <person name="Yin Y."/>
            <person name="Aken B."/>
            <person name="Zhang G."/>
            <person name="Irie N."/>
        </authorList>
    </citation>
    <scope>NUCLEOTIDE SEQUENCE [LARGE SCALE GENOMIC DNA]</scope>
</reference>
<accession>M7BWR6</accession>
<dbReference type="SUPFAM" id="SSF81321">
    <property type="entry name" value="Family A G protein-coupled receptor-like"/>
    <property type="match status" value="1"/>
</dbReference>
<feature type="domain" description="G-protein coupled receptors family 1 profile" evidence="8">
    <location>
        <begin position="8"/>
        <end position="131"/>
    </location>
</feature>
<dbReference type="Proteomes" id="UP000031443">
    <property type="component" value="Unassembled WGS sequence"/>
</dbReference>
<keyword evidence="10" id="KW-1185">Reference proteome</keyword>